<protein>
    <recommendedName>
        <fullName evidence="4">UDP-N-acetylglucosamine transferase subunit ALG13</fullName>
        <ecNumber evidence="3">2.4.1.141</ecNumber>
    </recommendedName>
</protein>
<dbReference type="AlphaFoldDB" id="A0A0A9YZL5"/>
<dbReference type="Gene3D" id="3.40.50.2000">
    <property type="entry name" value="Glycogen Phosphorylase B"/>
    <property type="match status" value="1"/>
</dbReference>
<dbReference type="InterPro" id="IPR039042">
    <property type="entry name" value="Alg13-like"/>
</dbReference>
<evidence type="ECO:0000259" key="8">
    <source>
        <dbReference type="Pfam" id="PF04101"/>
    </source>
</evidence>
<proteinExistence type="inferred from homology"/>
<sequence>KVKKLSYLTVLASTHNTAREHRPMSCENCTMRNPTVSSCHQLLLITVGSTHFDGLITALNDGAYELLRGAKQLGCTHVVLQYGSTTLSPQPFVQCAENLGLDVVAFPYTDNLAHYIHRAGFVISHAGAGTVLETLRSHAQPPPRL</sequence>
<keyword evidence="7" id="KW-0256">Endoplasmic reticulum</keyword>
<comment type="subcellular location">
    <subcellularLocation>
        <location evidence="1">Endoplasmic reticulum</location>
    </subcellularLocation>
</comment>
<keyword evidence="5" id="KW-0328">Glycosyltransferase</keyword>
<evidence type="ECO:0000256" key="5">
    <source>
        <dbReference type="ARBA" id="ARBA00022676"/>
    </source>
</evidence>
<keyword evidence="6" id="KW-0808">Transferase</keyword>
<gene>
    <name evidence="9" type="ORF">CM83_5465</name>
</gene>
<dbReference type="EMBL" id="GBHO01005995">
    <property type="protein sequence ID" value="JAG37609.1"/>
    <property type="molecule type" value="Transcribed_RNA"/>
</dbReference>
<feature type="domain" description="Glycosyl transferase family 28 C-terminal" evidence="8">
    <location>
        <begin position="43"/>
        <end position="138"/>
    </location>
</feature>
<reference evidence="9" key="1">
    <citation type="journal article" date="2014" name="PLoS ONE">
        <title>Transcriptome-Based Identification of ABC Transporters in the Western Tarnished Plant Bug Lygus hesperus.</title>
        <authorList>
            <person name="Hull J.J."/>
            <person name="Chaney K."/>
            <person name="Geib S.M."/>
            <person name="Fabrick J.A."/>
            <person name="Brent C.S."/>
            <person name="Walsh D."/>
            <person name="Lavine L.C."/>
        </authorList>
    </citation>
    <scope>NUCLEOTIDE SEQUENCE</scope>
</reference>
<feature type="non-terminal residue" evidence="9">
    <location>
        <position position="1"/>
    </location>
</feature>
<evidence type="ECO:0000256" key="3">
    <source>
        <dbReference type="ARBA" id="ARBA00012614"/>
    </source>
</evidence>
<dbReference type="PANTHER" id="PTHR12867">
    <property type="entry name" value="GLYCOSYL TRANSFERASE-RELATED"/>
    <property type="match status" value="1"/>
</dbReference>
<name>A0A0A9YZL5_LYGHE</name>
<evidence type="ECO:0000256" key="7">
    <source>
        <dbReference type="ARBA" id="ARBA00022824"/>
    </source>
</evidence>
<dbReference type="InterPro" id="IPR007235">
    <property type="entry name" value="Glyco_trans_28_C"/>
</dbReference>
<dbReference type="PANTHER" id="PTHR12867:SF6">
    <property type="entry name" value="N-ACETYLGLUCOSAMINYLDIPHOSPHODOLICHOL N-ACETYLGLUCOSAMINYLTRANSFERASE"/>
    <property type="match status" value="1"/>
</dbReference>
<dbReference type="Pfam" id="PF04101">
    <property type="entry name" value="Glyco_tran_28_C"/>
    <property type="match status" value="1"/>
</dbReference>
<dbReference type="GO" id="GO:0005783">
    <property type="term" value="C:endoplasmic reticulum"/>
    <property type="evidence" value="ECO:0007669"/>
    <property type="project" value="UniProtKB-SubCell"/>
</dbReference>
<dbReference type="GO" id="GO:0006488">
    <property type="term" value="P:dolichol-linked oligosaccharide biosynthetic process"/>
    <property type="evidence" value="ECO:0007669"/>
    <property type="project" value="InterPro"/>
</dbReference>
<comment type="similarity">
    <text evidence="2">Belongs to the glycosyltransferase 28 family.</text>
</comment>
<evidence type="ECO:0000256" key="4">
    <source>
        <dbReference type="ARBA" id="ARBA00017468"/>
    </source>
</evidence>
<dbReference type="EC" id="2.4.1.141" evidence="3"/>
<accession>A0A0A9YZL5</accession>
<reference evidence="9" key="2">
    <citation type="submission" date="2014-07" db="EMBL/GenBank/DDBJ databases">
        <authorList>
            <person name="Hull J."/>
        </authorList>
    </citation>
    <scope>NUCLEOTIDE SEQUENCE</scope>
</reference>
<dbReference type="SUPFAM" id="SSF53756">
    <property type="entry name" value="UDP-Glycosyltransferase/glycogen phosphorylase"/>
    <property type="match status" value="1"/>
</dbReference>
<evidence type="ECO:0000313" key="9">
    <source>
        <dbReference type="EMBL" id="JAG37609.1"/>
    </source>
</evidence>
<dbReference type="GO" id="GO:0004577">
    <property type="term" value="F:N-acetylglucosaminyldiphosphodolichol N-acetylglucosaminyltransferase activity"/>
    <property type="evidence" value="ECO:0007669"/>
    <property type="project" value="UniProtKB-EC"/>
</dbReference>
<evidence type="ECO:0000256" key="6">
    <source>
        <dbReference type="ARBA" id="ARBA00022679"/>
    </source>
</evidence>
<evidence type="ECO:0000256" key="2">
    <source>
        <dbReference type="ARBA" id="ARBA00006962"/>
    </source>
</evidence>
<evidence type="ECO:0000256" key="1">
    <source>
        <dbReference type="ARBA" id="ARBA00004240"/>
    </source>
</evidence>
<organism evidence="9">
    <name type="scientific">Lygus hesperus</name>
    <name type="common">Western plant bug</name>
    <dbReference type="NCBI Taxonomy" id="30085"/>
    <lineage>
        <taxon>Eukaryota</taxon>
        <taxon>Metazoa</taxon>
        <taxon>Ecdysozoa</taxon>
        <taxon>Arthropoda</taxon>
        <taxon>Hexapoda</taxon>
        <taxon>Insecta</taxon>
        <taxon>Pterygota</taxon>
        <taxon>Neoptera</taxon>
        <taxon>Paraneoptera</taxon>
        <taxon>Hemiptera</taxon>
        <taxon>Heteroptera</taxon>
        <taxon>Panheteroptera</taxon>
        <taxon>Cimicomorpha</taxon>
        <taxon>Miridae</taxon>
        <taxon>Mirini</taxon>
        <taxon>Lygus</taxon>
    </lineage>
</organism>